<proteinExistence type="predicted"/>
<evidence type="ECO:0000313" key="3">
    <source>
        <dbReference type="Proteomes" id="UP000023152"/>
    </source>
</evidence>
<sequence length="120" mass="13305">MATSGEKDNASSQIVEEKKEEKKGEASSEKSVSHWRCSCGILNEMKQWSLSKTMKGLIKASTTEGYEYKEMNVPEPREGELLIQSFSVGISAIDIDLFKGRSNLVAADQIALFLAMKLLE</sequence>
<dbReference type="EMBL" id="ASPP01009893">
    <property type="protein sequence ID" value="ETO23499.1"/>
    <property type="molecule type" value="Genomic_DNA"/>
</dbReference>
<keyword evidence="3" id="KW-1185">Reference proteome</keyword>
<dbReference type="InterPro" id="IPR011032">
    <property type="entry name" value="GroES-like_sf"/>
</dbReference>
<evidence type="ECO:0000313" key="2">
    <source>
        <dbReference type="EMBL" id="ETO23499.1"/>
    </source>
</evidence>
<dbReference type="AlphaFoldDB" id="X6NCL1"/>
<evidence type="ECO:0000256" key="1">
    <source>
        <dbReference type="SAM" id="MobiDB-lite"/>
    </source>
</evidence>
<feature type="region of interest" description="Disordered" evidence="1">
    <location>
        <begin position="1"/>
        <end position="33"/>
    </location>
</feature>
<gene>
    <name evidence="2" type="ORF">RFI_13677</name>
</gene>
<name>X6NCL1_RETFI</name>
<dbReference type="Proteomes" id="UP000023152">
    <property type="component" value="Unassembled WGS sequence"/>
</dbReference>
<dbReference type="SUPFAM" id="SSF50129">
    <property type="entry name" value="GroES-like"/>
    <property type="match status" value="1"/>
</dbReference>
<organism evidence="2 3">
    <name type="scientific">Reticulomyxa filosa</name>
    <dbReference type="NCBI Taxonomy" id="46433"/>
    <lineage>
        <taxon>Eukaryota</taxon>
        <taxon>Sar</taxon>
        <taxon>Rhizaria</taxon>
        <taxon>Retaria</taxon>
        <taxon>Foraminifera</taxon>
        <taxon>Monothalamids</taxon>
        <taxon>Reticulomyxidae</taxon>
        <taxon>Reticulomyxa</taxon>
    </lineage>
</organism>
<reference evidence="2 3" key="1">
    <citation type="journal article" date="2013" name="Curr. Biol.">
        <title>The Genome of the Foraminiferan Reticulomyxa filosa.</title>
        <authorList>
            <person name="Glockner G."/>
            <person name="Hulsmann N."/>
            <person name="Schleicher M."/>
            <person name="Noegel A.A."/>
            <person name="Eichinger L."/>
            <person name="Gallinger C."/>
            <person name="Pawlowski J."/>
            <person name="Sierra R."/>
            <person name="Euteneuer U."/>
            <person name="Pillet L."/>
            <person name="Moustafa A."/>
            <person name="Platzer M."/>
            <person name="Groth M."/>
            <person name="Szafranski K."/>
            <person name="Schliwa M."/>
        </authorList>
    </citation>
    <scope>NUCLEOTIDE SEQUENCE [LARGE SCALE GENOMIC DNA]</scope>
</reference>
<feature type="compositionally biased region" description="Basic and acidic residues" evidence="1">
    <location>
        <begin position="1"/>
        <end position="32"/>
    </location>
</feature>
<accession>X6NCL1</accession>
<dbReference type="OrthoDB" id="3509362at2759"/>
<protein>
    <submittedName>
        <fullName evidence="2">Uncharacterized protein</fullName>
    </submittedName>
</protein>
<comment type="caution">
    <text evidence="2">The sequence shown here is derived from an EMBL/GenBank/DDBJ whole genome shotgun (WGS) entry which is preliminary data.</text>
</comment>
<dbReference type="Gene3D" id="3.90.180.10">
    <property type="entry name" value="Medium-chain alcohol dehydrogenases, catalytic domain"/>
    <property type="match status" value="1"/>
</dbReference>